<reference evidence="3 4" key="1">
    <citation type="submission" date="2016-06" db="EMBL/GenBank/DDBJ databases">
        <title>Domibacillus iocasae genome sequencing.</title>
        <authorList>
            <person name="Verma A."/>
            <person name="Pal Y."/>
            <person name="Ojha A.K."/>
            <person name="Krishnamurthi S."/>
        </authorList>
    </citation>
    <scope>NUCLEOTIDE SEQUENCE [LARGE SCALE GENOMIC DNA]</scope>
    <source>
        <strain evidence="3 4">DSM 29979</strain>
    </source>
</reference>
<dbReference type="PANTHER" id="PTHR42941">
    <property type="entry name" value="SLL1037 PROTEIN"/>
    <property type="match status" value="1"/>
</dbReference>
<evidence type="ECO:0000313" key="4">
    <source>
        <dbReference type="Proteomes" id="UP000095658"/>
    </source>
</evidence>
<feature type="chain" id="PRO_5039472633" description="TAXI family TRAP transporter solute-binding subunit" evidence="2">
    <location>
        <begin position="24"/>
        <end position="357"/>
    </location>
</feature>
<dbReference type="STRING" id="1714016.BA724_05420"/>
<dbReference type="RefSeq" id="WP_069938340.1">
    <property type="nucleotide sequence ID" value="NZ_MAMP01000021.1"/>
</dbReference>
<dbReference type="InterPro" id="IPR011852">
    <property type="entry name" value="TRAP_TAXI"/>
</dbReference>
<evidence type="ECO:0000256" key="1">
    <source>
        <dbReference type="SAM" id="MobiDB-lite"/>
    </source>
</evidence>
<keyword evidence="2" id="KW-0732">Signal</keyword>
<dbReference type="NCBIfam" id="TIGR02122">
    <property type="entry name" value="TRAP_TAXI"/>
    <property type="match status" value="1"/>
</dbReference>
<dbReference type="AlphaFoldDB" id="A0A1E7DNQ4"/>
<sequence length="357" mass="38545">MKKTTFTKWGLTFIGCTLMTGMAACSGGESNQNEQSAPAVSAKDQTIDKENMEPIEVTLAGGSVGGFWSGLGQVVSKSFADSYKNSAATYEPGSGAGNIKLVDEDQVELGIIQNVEGIAAKNGTPPFVQKYENMQAIATIYQNATMQISVREDFAKKHGVESLEDIAEKEIPARIAINQQGNLNSLAAKTALEVNGITEEKLKDWGGSLTWSGSSQRWEAIGSNRMDVSIDFVFAPDAKVQENEVHTDLQLWSVNQKTVDALEKEWELPAYTIPKGTYGFQKDDVQTVAMSGLILVSDQVSATDQYKMAKSLIDSLENIQALHPAMKNMTAENLAETGSIPLAPGAEAFYKEIGAIK</sequence>
<dbReference type="OrthoDB" id="9776669at2"/>
<accession>A0A1E7DNQ4</accession>
<protein>
    <recommendedName>
        <fullName evidence="5">TAXI family TRAP transporter solute-binding subunit</fullName>
    </recommendedName>
</protein>
<evidence type="ECO:0008006" key="5">
    <source>
        <dbReference type="Google" id="ProtNLM"/>
    </source>
</evidence>
<dbReference type="Proteomes" id="UP000095658">
    <property type="component" value="Unassembled WGS sequence"/>
</dbReference>
<comment type="caution">
    <text evidence="3">The sequence shown here is derived from an EMBL/GenBank/DDBJ whole genome shotgun (WGS) entry which is preliminary data.</text>
</comment>
<keyword evidence="4" id="KW-1185">Reference proteome</keyword>
<dbReference type="Gene3D" id="3.40.190.10">
    <property type="entry name" value="Periplasmic binding protein-like II"/>
    <property type="match status" value="2"/>
</dbReference>
<feature type="region of interest" description="Disordered" evidence="1">
    <location>
        <begin position="27"/>
        <end position="48"/>
    </location>
</feature>
<name>A0A1E7DNQ4_9BACI</name>
<feature type="signal peptide" evidence="2">
    <location>
        <begin position="1"/>
        <end position="23"/>
    </location>
</feature>
<dbReference type="EMBL" id="MAMP01000021">
    <property type="protein sequence ID" value="OES44717.1"/>
    <property type="molecule type" value="Genomic_DNA"/>
</dbReference>
<gene>
    <name evidence="3" type="ORF">BA724_05420</name>
</gene>
<evidence type="ECO:0000256" key="2">
    <source>
        <dbReference type="SAM" id="SignalP"/>
    </source>
</evidence>
<proteinExistence type="predicted"/>
<dbReference type="SUPFAM" id="SSF53850">
    <property type="entry name" value="Periplasmic binding protein-like II"/>
    <property type="match status" value="1"/>
</dbReference>
<dbReference type="PANTHER" id="PTHR42941:SF1">
    <property type="entry name" value="SLL1037 PROTEIN"/>
    <property type="match status" value="1"/>
</dbReference>
<dbReference type="PROSITE" id="PS51257">
    <property type="entry name" value="PROKAR_LIPOPROTEIN"/>
    <property type="match status" value="1"/>
</dbReference>
<dbReference type="Pfam" id="PF16868">
    <property type="entry name" value="NMT1_3"/>
    <property type="match status" value="1"/>
</dbReference>
<evidence type="ECO:0000313" key="3">
    <source>
        <dbReference type="EMBL" id="OES44717.1"/>
    </source>
</evidence>
<feature type="compositionally biased region" description="Polar residues" evidence="1">
    <location>
        <begin position="28"/>
        <end position="38"/>
    </location>
</feature>
<organism evidence="3 4">
    <name type="scientific">Domibacillus iocasae</name>
    <dbReference type="NCBI Taxonomy" id="1714016"/>
    <lineage>
        <taxon>Bacteria</taxon>
        <taxon>Bacillati</taxon>
        <taxon>Bacillota</taxon>
        <taxon>Bacilli</taxon>
        <taxon>Bacillales</taxon>
        <taxon>Bacillaceae</taxon>
        <taxon>Domibacillus</taxon>
    </lineage>
</organism>